<evidence type="ECO:0000256" key="5">
    <source>
        <dbReference type="PROSITE-ProRule" id="PRU01248"/>
    </source>
</evidence>
<evidence type="ECO:0000259" key="7">
    <source>
        <dbReference type="PROSITE" id="PS51900"/>
    </source>
</evidence>
<gene>
    <name evidence="8" type="ORF">EVS84_15035</name>
</gene>
<dbReference type="PROSITE" id="PS51898">
    <property type="entry name" value="TYR_RECOMBINASE"/>
    <property type="match status" value="1"/>
</dbReference>
<keyword evidence="4" id="KW-0233">DNA recombination</keyword>
<comment type="caution">
    <text evidence="8">The sequence shown here is derived from an EMBL/GenBank/DDBJ whole genome shotgun (WGS) entry which is preliminary data.</text>
</comment>
<dbReference type="InterPro" id="IPR044068">
    <property type="entry name" value="CB"/>
</dbReference>
<protein>
    <submittedName>
        <fullName evidence="8">Integrase</fullName>
    </submittedName>
</protein>
<dbReference type="PROSITE" id="PS51900">
    <property type="entry name" value="CB"/>
    <property type="match status" value="1"/>
</dbReference>
<dbReference type="GO" id="GO:0003677">
    <property type="term" value="F:DNA binding"/>
    <property type="evidence" value="ECO:0007669"/>
    <property type="project" value="UniProtKB-UniRule"/>
</dbReference>
<feature type="domain" description="Core-binding (CB)" evidence="7">
    <location>
        <begin position="188"/>
        <end position="268"/>
    </location>
</feature>
<dbReference type="RefSeq" id="WP_129998894.1">
    <property type="nucleotide sequence ID" value="NZ_SEUB01000005.1"/>
</dbReference>
<name>A0A4Q4L6Z1_9PSED</name>
<evidence type="ECO:0000256" key="3">
    <source>
        <dbReference type="ARBA" id="ARBA00023125"/>
    </source>
</evidence>
<dbReference type="GO" id="GO:0015074">
    <property type="term" value="P:DNA integration"/>
    <property type="evidence" value="ECO:0007669"/>
    <property type="project" value="UniProtKB-KW"/>
</dbReference>
<comment type="similarity">
    <text evidence="1">Belongs to the 'phage' integrase family.</text>
</comment>
<feature type="domain" description="Tyr recombinase" evidence="6">
    <location>
        <begin position="289"/>
        <end position="478"/>
    </location>
</feature>
<dbReference type="PANTHER" id="PTHR30629:SF2">
    <property type="entry name" value="PROPHAGE INTEGRASE INTS-RELATED"/>
    <property type="match status" value="1"/>
</dbReference>
<dbReference type="InterPro" id="IPR053876">
    <property type="entry name" value="Phage_int_M"/>
</dbReference>
<proteinExistence type="inferred from homology"/>
<dbReference type="SUPFAM" id="SSF56349">
    <property type="entry name" value="DNA breaking-rejoining enzymes"/>
    <property type="match status" value="1"/>
</dbReference>
<keyword evidence="3 5" id="KW-0238">DNA-binding</keyword>
<dbReference type="Pfam" id="PF00589">
    <property type="entry name" value="Phage_integrase"/>
    <property type="match status" value="1"/>
</dbReference>
<dbReference type="Gene3D" id="1.10.443.10">
    <property type="entry name" value="Intergrase catalytic core"/>
    <property type="match status" value="1"/>
</dbReference>
<evidence type="ECO:0000313" key="8">
    <source>
        <dbReference type="EMBL" id="RYM41204.1"/>
    </source>
</evidence>
<sequence length="489" mass="53698">MTVNHRSQSGTNLLQTALAKPYHYRRSGRYYLRLRPQGTATGFFTLSLRTTDKATAMTISKDILKTLKAYHFDNPEATWDELRGRLVDVAESSLTMAHGDSSLVAYEMIHDEHHQALREASAKMSLSLNQQRAVGKALEIIEASQERLNGRPGKLVEIVRELKGEPCGTSVTLRPSLSVLSTEASEPLTFKAISELYMEERKEHVEASTMRDIKSSCGSIAAVLGELDLKSHTRADMVALKERLLEDRSASTVKKILTRLTTVMDWAVHNGYIDKSFDKGLKPTKGADSSREAFSQDQVKTLMAHAKTLLEDSWQRWALSLGVITGTRIEELRQLTKADVKKIPGTDGKGVWVIDINRNDGKTAKTKNALRVVPLTDGAYGFDLQAFLRFVEKADSQLFKLGAGQFSGVLNGALRDVLGLKTDRTRTFHSLRHSLAGALKAAEVPVGTAESILGHSSGSISYDLYGAGSAVEVGTLHDALVKAFTIATR</sequence>
<dbReference type="EMBL" id="SEUB01000005">
    <property type="protein sequence ID" value="RYM41204.1"/>
    <property type="molecule type" value="Genomic_DNA"/>
</dbReference>
<evidence type="ECO:0000259" key="6">
    <source>
        <dbReference type="PROSITE" id="PS51898"/>
    </source>
</evidence>
<accession>A0A4Q4L6Z1</accession>
<keyword evidence="2" id="KW-0229">DNA integration</keyword>
<dbReference type="InterPro" id="IPR010998">
    <property type="entry name" value="Integrase_recombinase_N"/>
</dbReference>
<dbReference type="InterPro" id="IPR011010">
    <property type="entry name" value="DNA_brk_join_enz"/>
</dbReference>
<dbReference type="Gene3D" id="1.10.150.130">
    <property type="match status" value="1"/>
</dbReference>
<organism evidence="8 9">
    <name type="scientific">Pseudomonas koreensis</name>
    <dbReference type="NCBI Taxonomy" id="198620"/>
    <lineage>
        <taxon>Bacteria</taxon>
        <taxon>Pseudomonadati</taxon>
        <taxon>Pseudomonadota</taxon>
        <taxon>Gammaproteobacteria</taxon>
        <taxon>Pseudomonadales</taxon>
        <taxon>Pseudomonadaceae</taxon>
        <taxon>Pseudomonas</taxon>
    </lineage>
</organism>
<dbReference type="InterPro" id="IPR050808">
    <property type="entry name" value="Phage_Integrase"/>
</dbReference>
<dbReference type="AlphaFoldDB" id="A0A4Q4L6Z1"/>
<evidence type="ECO:0000256" key="2">
    <source>
        <dbReference type="ARBA" id="ARBA00022908"/>
    </source>
</evidence>
<dbReference type="Pfam" id="PF22022">
    <property type="entry name" value="Phage_int_M"/>
    <property type="match status" value="1"/>
</dbReference>
<dbReference type="Proteomes" id="UP000291107">
    <property type="component" value="Unassembled WGS sequence"/>
</dbReference>
<evidence type="ECO:0000256" key="1">
    <source>
        <dbReference type="ARBA" id="ARBA00008857"/>
    </source>
</evidence>
<dbReference type="PANTHER" id="PTHR30629">
    <property type="entry name" value="PROPHAGE INTEGRASE"/>
    <property type="match status" value="1"/>
</dbReference>
<evidence type="ECO:0000313" key="9">
    <source>
        <dbReference type="Proteomes" id="UP000291107"/>
    </source>
</evidence>
<dbReference type="InterPro" id="IPR013762">
    <property type="entry name" value="Integrase-like_cat_sf"/>
</dbReference>
<dbReference type="InterPro" id="IPR002104">
    <property type="entry name" value="Integrase_catalytic"/>
</dbReference>
<dbReference type="GO" id="GO:0006310">
    <property type="term" value="P:DNA recombination"/>
    <property type="evidence" value="ECO:0007669"/>
    <property type="project" value="UniProtKB-KW"/>
</dbReference>
<reference evidence="8 9" key="1">
    <citation type="submission" date="2019-02" db="EMBL/GenBank/DDBJ databases">
        <title>Genome of Pseudomonas korensis isolated from heavy metal contaminated environment.</title>
        <authorList>
            <person name="Ayangbenro A.S."/>
            <person name="Babalola O."/>
        </authorList>
    </citation>
    <scope>NUCLEOTIDE SEQUENCE [LARGE SCALE GENOMIC DNA]</scope>
    <source>
        <strain evidence="8 9">AB36</strain>
    </source>
</reference>
<evidence type="ECO:0000256" key="4">
    <source>
        <dbReference type="ARBA" id="ARBA00023172"/>
    </source>
</evidence>